<evidence type="ECO:0000313" key="13">
    <source>
        <dbReference type="Proteomes" id="UP000030665"/>
    </source>
</evidence>
<keyword evidence="6" id="KW-0812">Transmembrane</keyword>
<evidence type="ECO:0000256" key="8">
    <source>
        <dbReference type="ARBA" id="ARBA00022989"/>
    </source>
</evidence>
<keyword evidence="13" id="KW-1185">Reference proteome</keyword>
<comment type="subcellular location">
    <subcellularLocation>
        <location evidence="2">Endoplasmic reticulum membrane</location>
    </subcellularLocation>
    <subcellularLocation>
        <location evidence="1">Nucleus inner membrane</location>
    </subcellularLocation>
    <subcellularLocation>
        <location evidence="3">Nucleus outer membrane</location>
    </subcellularLocation>
</comment>
<name>A0A077ZL84_TRITR</name>
<dbReference type="GO" id="GO:0005637">
    <property type="term" value="C:nuclear inner membrane"/>
    <property type="evidence" value="ECO:0007669"/>
    <property type="project" value="UniProtKB-SubCell"/>
</dbReference>
<dbReference type="GO" id="GO:0005789">
    <property type="term" value="C:endoplasmic reticulum membrane"/>
    <property type="evidence" value="ECO:0007669"/>
    <property type="project" value="UniProtKB-SubCell"/>
</dbReference>
<dbReference type="PANTHER" id="PTHR10868:SF1">
    <property type="entry name" value="SIGMA NON-OPIOID INTRACELLULAR RECEPTOR 1"/>
    <property type="match status" value="1"/>
</dbReference>
<protein>
    <recommendedName>
        <fullName evidence="5">Sigma non-opioid intracellular receptor 1</fullName>
    </recommendedName>
    <alternativeName>
        <fullName evidence="10">Sigma 1-type opioid receptor</fullName>
    </alternativeName>
</protein>
<accession>A0A077ZL84</accession>
<dbReference type="AlphaFoldDB" id="A0A077ZL84"/>
<keyword evidence="12" id="KW-0675">Receptor</keyword>
<evidence type="ECO:0000256" key="5">
    <source>
        <dbReference type="ARBA" id="ARBA00020208"/>
    </source>
</evidence>
<reference evidence="12" key="2">
    <citation type="submission" date="2014-03" db="EMBL/GenBank/DDBJ databases">
        <title>The whipworm genome and dual-species transcriptomics of an intimate host-pathogen interaction.</title>
        <authorList>
            <person name="Foth B.J."/>
            <person name="Tsai I.J."/>
            <person name="Reid A.J."/>
            <person name="Bancroft A.J."/>
            <person name="Nichol S."/>
            <person name="Tracey A."/>
            <person name="Holroyd N."/>
            <person name="Cotton J.A."/>
            <person name="Stanley E.J."/>
            <person name="Zarowiecki M."/>
            <person name="Liu J.Z."/>
            <person name="Huckvale T."/>
            <person name="Cooper P.J."/>
            <person name="Grencis R.K."/>
            <person name="Berriman M."/>
        </authorList>
    </citation>
    <scope>NUCLEOTIDE SEQUENCE [LARGE SCALE GENOMIC DNA]</scope>
</reference>
<evidence type="ECO:0000256" key="7">
    <source>
        <dbReference type="ARBA" id="ARBA00022824"/>
    </source>
</evidence>
<gene>
    <name evidence="12" type="ORF">TTRE_0000951701</name>
</gene>
<dbReference type="EMBL" id="HG807839">
    <property type="protein sequence ID" value="CDW61091.1"/>
    <property type="molecule type" value="Genomic_DNA"/>
</dbReference>
<dbReference type="InterPro" id="IPR006716">
    <property type="entry name" value="ERG2_sigma1_rcpt-like"/>
</dbReference>
<dbReference type="PANTHER" id="PTHR10868">
    <property type="entry name" value="SIGMA 1-TYPE OPIOID RECEPTOR-RELATED"/>
    <property type="match status" value="1"/>
</dbReference>
<keyword evidence="9" id="KW-0472">Membrane</keyword>
<dbReference type="OrthoDB" id="347124at2759"/>
<sequence>MSEYVAIIGSPVKTVGNTARLWMNHSCTVLSGSLERSDGFQKDNFQPGKHARFAQLDSSIVELNEEKWLLCYGRGLTPMAMPYMTFCMLGQADIIPTIDLVTVGAKFCIDYFTVDSRERNIMLDAGVQSSVFRDK</sequence>
<evidence type="ECO:0000256" key="11">
    <source>
        <dbReference type="RuleBase" id="RU368083"/>
    </source>
</evidence>
<evidence type="ECO:0000256" key="3">
    <source>
        <dbReference type="ARBA" id="ARBA00004649"/>
    </source>
</evidence>
<reference evidence="12" key="1">
    <citation type="submission" date="2014-01" db="EMBL/GenBank/DDBJ databases">
        <authorList>
            <person name="Aslett M."/>
        </authorList>
    </citation>
    <scope>NUCLEOTIDE SEQUENCE</scope>
</reference>
<evidence type="ECO:0000256" key="9">
    <source>
        <dbReference type="ARBA" id="ARBA00023136"/>
    </source>
</evidence>
<keyword evidence="8" id="KW-1133">Transmembrane helix</keyword>
<dbReference type="GO" id="GO:0005640">
    <property type="term" value="C:nuclear outer membrane"/>
    <property type="evidence" value="ECO:0007669"/>
    <property type="project" value="UniProtKB-SubCell"/>
</dbReference>
<dbReference type="STRING" id="36087.A0A077ZL84"/>
<evidence type="ECO:0000313" key="12">
    <source>
        <dbReference type="EMBL" id="CDW61091.1"/>
    </source>
</evidence>
<evidence type="ECO:0000256" key="10">
    <source>
        <dbReference type="ARBA" id="ARBA00033467"/>
    </source>
</evidence>
<keyword evidence="7" id="KW-0256">Endoplasmic reticulum</keyword>
<comment type="similarity">
    <text evidence="4 11">Belongs to the ERG2 family.</text>
</comment>
<dbReference type="Pfam" id="PF04622">
    <property type="entry name" value="ERG2_Sigma1R"/>
    <property type="match status" value="1"/>
</dbReference>
<organism evidence="12 13">
    <name type="scientific">Trichuris trichiura</name>
    <name type="common">Whipworm</name>
    <name type="synonym">Trichocephalus trichiurus</name>
    <dbReference type="NCBI Taxonomy" id="36087"/>
    <lineage>
        <taxon>Eukaryota</taxon>
        <taxon>Metazoa</taxon>
        <taxon>Ecdysozoa</taxon>
        <taxon>Nematoda</taxon>
        <taxon>Enoplea</taxon>
        <taxon>Dorylaimia</taxon>
        <taxon>Trichinellida</taxon>
        <taxon>Trichuridae</taxon>
        <taxon>Trichuris</taxon>
    </lineage>
</organism>
<dbReference type="Proteomes" id="UP000030665">
    <property type="component" value="Unassembled WGS sequence"/>
</dbReference>
<evidence type="ECO:0000256" key="1">
    <source>
        <dbReference type="ARBA" id="ARBA00004540"/>
    </source>
</evidence>
<evidence type="ECO:0000256" key="6">
    <source>
        <dbReference type="ARBA" id="ARBA00022692"/>
    </source>
</evidence>
<evidence type="ECO:0000256" key="4">
    <source>
        <dbReference type="ARBA" id="ARBA00007141"/>
    </source>
</evidence>
<proteinExistence type="inferred from homology"/>
<evidence type="ECO:0000256" key="2">
    <source>
        <dbReference type="ARBA" id="ARBA00004586"/>
    </source>
</evidence>